<dbReference type="AlphaFoldDB" id="A0A0W8FG66"/>
<evidence type="ECO:0000313" key="1">
    <source>
        <dbReference type="EMBL" id="KUG19850.1"/>
    </source>
</evidence>
<dbReference type="EMBL" id="LNQE01001251">
    <property type="protein sequence ID" value="KUG19850.1"/>
    <property type="molecule type" value="Genomic_DNA"/>
</dbReference>
<organism evidence="1">
    <name type="scientific">hydrocarbon metagenome</name>
    <dbReference type="NCBI Taxonomy" id="938273"/>
    <lineage>
        <taxon>unclassified sequences</taxon>
        <taxon>metagenomes</taxon>
        <taxon>ecological metagenomes</taxon>
    </lineage>
</organism>
<name>A0A0W8FG66_9ZZZZ</name>
<reference evidence="1" key="1">
    <citation type="journal article" date="2015" name="Proc. Natl. Acad. Sci. U.S.A.">
        <title>Networks of energetic and metabolic interactions define dynamics in microbial communities.</title>
        <authorList>
            <person name="Embree M."/>
            <person name="Liu J.K."/>
            <person name="Al-Bassam M.M."/>
            <person name="Zengler K."/>
        </authorList>
    </citation>
    <scope>NUCLEOTIDE SEQUENCE</scope>
</reference>
<proteinExistence type="predicted"/>
<protein>
    <submittedName>
        <fullName evidence="1">Uncharacterized protein</fullName>
    </submittedName>
</protein>
<accession>A0A0W8FG66</accession>
<sequence>MGSPEKGLTEDGIGPWPGMPAIPAFRSFRFFALLFYMF</sequence>
<gene>
    <name evidence="1" type="ORF">ASZ90_010427</name>
</gene>
<comment type="caution">
    <text evidence="1">The sequence shown here is derived from an EMBL/GenBank/DDBJ whole genome shotgun (WGS) entry which is preliminary data.</text>
</comment>